<feature type="coiled-coil region" evidence="1">
    <location>
        <begin position="35"/>
        <end position="62"/>
    </location>
</feature>
<dbReference type="EMBL" id="MZ666938">
    <property type="protein sequence ID" value="UAJ16917.1"/>
    <property type="molecule type" value="Genomic_DNA"/>
</dbReference>
<dbReference type="Proteomes" id="UP000827424">
    <property type="component" value="Segment"/>
</dbReference>
<sequence>MTPERTTPPHPCSHESDFGAINTAIKGIQETLGDLKKILTSNAALEEQAQQFRSQLNNLFERVHVVELEQATSKGSAKWTDKVIWCLVSLGLGALLNSKLPSIIQLLKA</sequence>
<keyword evidence="1" id="KW-0175">Coiled coil</keyword>
<gene>
    <name evidence="2" type="ORF">CPT_ProddE_037</name>
</gene>
<keyword evidence="3" id="KW-1185">Reference proteome</keyword>
<reference evidence="2" key="1">
    <citation type="submission" date="2021-07" db="EMBL/GenBank/DDBJ databases">
        <title>A sheep in wolf's clothing: the temperate origins of bacteriophage T7.</title>
        <authorList>
            <person name="Boeckman J.X."/>
            <person name="Korn A."/>
            <person name="Yao G."/>
            <person name="Ravindran A."/>
            <person name="Gonzalez C."/>
            <person name="Gill J."/>
        </authorList>
    </citation>
    <scope>NUCLEOTIDE SEQUENCE</scope>
</reference>
<name>A0AAE9BM33_9CAUD</name>
<evidence type="ECO:0000313" key="2">
    <source>
        <dbReference type="EMBL" id="UAJ16917.1"/>
    </source>
</evidence>
<proteinExistence type="predicted"/>
<accession>A0AAE9BM33</accession>
<evidence type="ECO:0000313" key="3">
    <source>
        <dbReference type="Proteomes" id="UP000827424"/>
    </source>
</evidence>
<evidence type="ECO:0000256" key="1">
    <source>
        <dbReference type="SAM" id="Coils"/>
    </source>
</evidence>
<organism evidence="2 3">
    <name type="scientific">Desulfovibrio phage ProddE</name>
    <dbReference type="NCBI Taxonomy" id="2866661"/>
    <lineage>
        <taxon>Viruses</taxon>
        <taxon>Duplodnaviria</taxon>
        <taxon>Heunggongvirae</taxon>
        <taxon>Uroviricota</taxon>
        <taxon>Caudoviricetes</taxon>
        <taxon>Autographivirales</taxon>
        <taxon>Autographivirales incertae sedis</taxon>
        <taxon>Proddevirus</taxon>
        <taxon>Proddevirus proddE</taxon>
    </lineage>
</organism>
<protein>
    <submittedName>
        <fullName evidence="2">Uncharacterized protein</fullName>
    </submittedName>
</protein>